<name>A0A2P2J9D6_RHIMU</name>
<evidence type="ECO:0000313" key="1">
    <source>
        <dbReference type="EMBL" id="MBW90078.1"/>
    </source>
</evidence>
<dbReference type="AlphaFoldDB" id="A0A2P2J9D6"/>
<dbReference type="EMBL" id="GGEC01009595">
    <property type="protein sequence ID" value="MBW90078.1"/>
    <property type="molecule type" value="Transcribed_RNA"/>
</dbReference>
<proteinExistence type="predicted"/>
<organism evidence="1">
    <name type="scientific">Rhizophora mucronata</name>
    <name type="common">Asiatic mangrove</name>
    <dbReference type="NCBI Taxonomy" id="61149"/>
    <lineage>
        <taxon>Eukaryota</taxon>
        <taxon>Viridiplantae</taxon>
        <taxon>Streptophyta</taxon>
        <taxon>Embryophyta</taxon>
        <taxon>Tracheophyta</taxon>
        <taxon>Spermatophyta</taxon>
        <taxon>Magnoliopsida</taxon>
        <taxon>eudicotyledons</taxon>
        <taxon>Gunneridae</taxon>
        <taxon>Pentapetalae</taxon>
        <taxon>rosids</taxon>
        <taxon>fabids</taxon>
        <taxon>Malpighiales</taxon>
        <taxon>Rhizophoraceae</taxon>
        <taxon>Rhizophora</taxon>
    </lineage>
</organism>
<reference evidence="1" key="1">
    <citation type="submission" date="2018-02" db="EMBL/GenBank/DDBJ databases">
        <title>Rhizophora mucronata_Transcriptome.</title>
        <authorList>
            <person name="Meera S.P."/>
            <person name="Sreeshan A."/>
            <person name="Augustine A."/>
        </authorList>
    </citation>
    <scope>NUCLEOTIDE SEQUENCE</scope>
    <source>
        <tissue evidence="1">Leaf</tissue>
    </source>
</reference>
<sequence>MFQHEEIHNSQVPIQFLSTGTICCS</sequence>
<accession>A0A2P2J9D6</accession>
<protein>
    <submittedName>
        <fullName evidence="1">Uncharacterized protein</fullName>
    </submittedName>
</protein>